<protein>
    <submittedName>
        <fullName evidence="3">Uncharacterized protein</fullName>
    </submittedName>
</protein>
<comment type="similarity">
    <text evidence="1">Belongs to the peptidase S8 family.</text>
</comment>
<dbReference type="AlphaFoldDB" id="A0AAN8VXV5"/>
<proteinExistence type="inferred from homology"/>
<keyword evidence="4" id="KW-1185">Reference proteome</keyword>
<dbReference type="GO" id="GO:0006508">
    <property type="term" value="P:proteolysis"/>
    <property type="evidence" value="ECO:0007669"/>
    <property type="project" value="InterPro"/>
</dbReference>
<dbReference type="InterPro" id="IPR045051">
    <property type="entry name" value="SBT"/>
</dbReference>
<reference evidence="3 4" key="1">
    <citation type="submission" date="2023-12" db="EMBL/GenBank/DDBJ databases">
        <title>A high-quality genome assembly for Dillenia turbinata (Dilleniales).</title>
        <authorList>
            <person name="Chanderbali A."/>
        </authorList>
    </citation>
    <scope>NUCLEOTIDE SEQUENCE [LARGE SCALE GENOMIC DNA]</scope>
    <source>
        <strain evidence="3">LSX21</strain>
        <tissue evidence="3">Leaf</tissue>
    </source>
</reference>
<dbReference type="InterPro" id="IPR036852">
    <property type="entry name" value="Peptidase_S8/S53_dom_sf"/>
</dbReference>
<dbReference type="PANTHER" id="PTHR10795">
    <property type="entry name" value="PROPROTEIN CONVERTASE SUBTILISIN/KEXIN"/>
    <property type="match status" value="1"/>
</dbReference>
<dbReference type="GO" id="GO:0004252">
    <property type="term" value="F:serine-type endopeptidase activity"/>
    <property type="evidence" value="ECO:0007669"/>
    <property type="project" value="InterPro"/>
</dbReference>
<evidence type="ECO:0000256" key="2">
    <source>
        <dbReference type="ARBA" id="ARBA00022729"/>
    </source>
</evidence>
<dbReference type="EMBL" id="JBAMMX010000007">
    <property type="protein sequence ID" value="KAK6936193.1"/>
    <property type="molecule type" value="Genomic_DNA"/>
</dbReference>
<dbReference type="SUPFAM" id="SSF52743">
    <property type="entry name" value="Subtilisin-like"/>
    <property type="match status" value="1"/>
</dbReference>
<evidence type="ECO:0000256" key="1">
    <source>
        <dbReference type="ARBA" id="ARBA00011073"/>
    </source>
</evidence>
<dbReference type="Gene3D" id="3.40.50.200">
    <property type="entry name" value="Peptidase S8/S53 domain"/>
    <property type="match status" value="1"/>
</dbReference>
<comment type="caution">
    <text evidence="3">The sequence shown here is derived from an EMBL/GenBank/DDBJ whole genome shotgun (WGS) entry which is preliminary data.</text>
</comment>
<gene>
    <name evidence="3" type="ORF">RJ641_033223</name>
</gene>
<keyword evidence="2" id="KW-0732">Signal</keyword>
<name>A0AAN8VXV5_9MAGN</name>
<evidence type="ECO:0000313" key="4">
    <source>
        <dbReference type="Proteomes" id="UP001370490"/>
    </source>
</evidence>
<dbReference type="Proteomes" id="UP001370490">
    <property type="component" value="Unassembled WGS sequence"/>
</dbReference>
<accession>A0AAN8VXV5</accession>
<sequence>MLAEHNKVVSIFPNTKRRLHTTRSWDFIGMPLTVNRNTPVESDVIVGIFDTGLYIEAPSFSDEGFGPPPAKWKGVCQTGADFIACNKCCFSHFLD</sequence>
<evidence type="ECO:0000313" key="3">
    <source>
        <dbReference type="EMBL" id="KAK6936193.1"/>
    </source>
</evidence>
<organism evidence="3 4">
    <name type="scientific">Dillenia turbinata</name>
    <dbReference type="NCBI Taxonomy" id="194707"/>
    <lineage>
        <taxon>Eukaryota</taxon>
        <taxon>Viridiplantae</taxon>
        <taxon>Streptophyta</taxon>
        <taxon>Embryophyta</taxon>
        <taxon>Tracheophyta</taxon>
        <taxon>Spermatophyta</taxon>
        <taxon>Magnoliopsida</taxon>
        <taxon>eudicotyledons</taxon>
        <taxon>Gunneridae</taxon>
        <taxon>Pentapetalae</taxon>
        <taxon>Dilleniales</taxon>
        <taxon>Dilleniaceae</taxon>
        <taxon>Dillenia</taxon>
    </lineage>
</organism>